<protein>
    <recommendedName>
        <fullName evidence="2">beta-mannosidase</fullName>
        <ecNumber evidence="2">3.2.1.25</ecNumber>
    </recommendedName>
</protein>
<dbReference type="Proteomes" id="UP000310636">
    <property type="component" value="Unassembled WGS sequence"/>
</dbReference>
<comment type="catalytic activity">
    <reaction evidence="1">
        <text>Hydrolysis of terminal, non-reducing beta-D-mannose residues in beta-D-mannosides.</text>
        <dbReference type="EC" id="3.2.1.25"/>
    </reaction>
</comment>
<gene>
    <name evidence="6" type="ORF">E6C55_18075</name>
</gene>
<evidence type="ECO:0000256" key="4">
    <source>
        <dbReference type="ARBA" id="ARBA00023295"/>
    </source>
</evidence>
<evidence type="ECO:0000259" key="5">
    <source>
        <dbReference type="Pfam" id="PF22666"/>
    </source>
</evidence>
<dbReference type="GO" id="GO:0006516">
    <property type="term" value="P:glycoprotein catabolic process"/>
    <property type="evidence" value="ECO:0007669"/>
    <property type="project" value="TreeGrafter"/>
</dbReference>
<evidence type="ECO:0000256" key="3">
    <source>
        <dbReference type="ARBA" id="ARBA00022801"/>
    </source>
</evidence>
<evidence type="ECO:0000256" key="1">
    <source>
        <dbReference type="ARBA" id="ARBA00000829"/>
    </source>
</evidence>
<dbReference type="InterPro" id="IPR013783">
    <property type="entry name" value="Ig-like_fold"/>
</dbReference>
<dbReference type="RefSeq" id="WP_136371217.1">
    <property type="nucleotide sequence ID" value="NZ_SSOB01000023.1"/>
</dbReference>
<keyword evidence="4" id="KW-0326">Glycosidase</keyword>
<dbReference type="InterPro" id="IPR050887">
    <property type="entry name" value="Beta-mannosidase_GH2"/>
</dbReference>
<dbReference type="OrthoDB" id="9801077at2"/>
<dbReference type="GO" id="GO:0004567">
    <property type="term" value="F:beta-mannosidase activity"/>
    <property type="evidence" value="ECO:0007669"/>
    <property type="project" value="UniProtKB-EC"/>
</dbReference>
<dbReference type="Gene3D" id="2.60.40.10">
    <property type="entry name" value="Immunoglobulins"/>
    <property type="match status" value="1"/>
</dbReference>
<reference evidence="6 7" key="1">
    <citation type="submission" date="2019-04" db="EMBL/GenBank/DDBJ databases">
        <title>Cohnella sp. nov. isolated from preserved vegetables.</title>
        <authorList>
            <person name="Lin S.-Y."/>
            <person name="Hung M.-H."/>
            <person name="Young C.-C."/>
        </authorList>
    </citation>
    <scope>NUCLEOTIDE SEQUENCE [LARGE SCALE GENOMIC DNA]</scope>
    <source>
        <strain evidence="6 7">CC-MHH1044</strain>
    </source>
</reference>
<comment type="caution">
    <text evidence="6">The sequence shown here is derived from an EMBL/GenBank/DDBJ whole genome shotgun (WGS) entry which is preliminary data.</text>
</comment>
<dbReference type="PANTHER" id="PTHR43730">
    <property type="entry name" value="BETA-MANNOSIDASE"/>
    <property type="match status" value="1"/>
</dbReference>
<sequence>MAEKTVLNWQVGWSDSADEAPARMVPAQVPGAVQLDWARAEGWGDHTYGENWRQYGWMEDKYWTYRARIEPTLLSAEERLIFVSLGIDYSFRVLLNGEELLRQEGMFTPVELDVTDAAGAGGTLEIIVDPAPKRTTAPHDRSQAAHSCKPAVSYGWDWHPRLVTLGIWDETYLTSIPSHRLTEAEVIYTLSEDLTTASLTLTACLGAPADGELAWVVRDPNGEEVLRRTVPISAADRGIATDRAELARLMLWWPHDQGEQPLYTSEVMWLPSDLALATDIRVQRIGFRRVRLVMHEGAWREPSTFPKSRSHPPTTLEINGRRVFGKGTNWVHPDIFPGRFDREMYSALLQLAKDAHMNLLRVWGGGVVNKKSFFELCDEMGLMVWQEFPLACNLYPDDPAYLSVLDRESRSIVRRLRGHASLVLWCGGNELFNAWSGMTDQSLPLRLLNANCLELDSGTPFLMTSPLDGMGHGHYMFRYSETKDVLQAMIEADNTAYTEFGMPAPAPAELIRRFIPEAEWFPPRPGTSWESHHAFKALSDNMWLMEDHLEHYFGPSDSLEQLVERGQLLQSVGYTAIYEEARRQKPKCAMALNWCYNEPWPAAANNSIVCWPAVPKPGYYAVQAACRPVLASARIPRFDWREGEWFEPELWLLNDSTNALPPGSIEAWLRLPDGTRRLLMRWEHEGAGAGENSRGPTARFRMPAIGSGRMQLQLEATGHPEWNSLYTLLLKGAEDRAPARQLLNLQEEAME</sequence>
<dbReference type="EMBL" id="SSOB01000023">
    <property type="protein sequence ID" value="THF76679.1"/>
    <property type="molecule type" value="Genomic_DNA"/>
</dbReference>
<keyword evidence="3" id="KW-0378">Hydrolase</keyword>
<evidence type="ECO:0000313" key="6">
    <source>
        <dbReference type="EMBL" id="THF76679.1"/>
    </source>
</evidence>
<dbReference type="SUPFAM" id="SSF49303">
    <property type="entry name" value="beta-Galactosidase/glucuronidase domain"/>
    <property type="match status" value="1"/>
</dbReference>
<dbReference type="Gene3D" id="2.60.120.260">
    <property type="entry name" value="Galactose-binding domain-like"/>
    <property type="match status" value="1"/>
</dbReference>
<evidence type="ECO:0000256" key="2">
    <source>
        <dbReference type="ARBA" id="ARBA00012754"/>
    </source>
</evidence>
<dbReference type="InterPro" id="IPR017853">
    <property type="entry name" value="GH"/>
</dbReference>
<accession>A0A4S4BP53</accession>
<dbReference type="InterPro" id="IPR008979">
    <property type="entry name" value="Galactose-bd-like_sf"/>
</dbReference>
<dbReference type="SUPFAM" id="SSF51445">
    <property type="entry name" value="(Trans)glycosidases"/>
    <property type="match status" value="1"/>
</dbReference>
<feature type="domain" description="Beta-mannosidase-like galactose-binding" evidence="5">
    <location>
        <begin position="18"/>
        <end position="168"/>
    </location>
</feature>
<dbReference type="AlphaFoldDB" id="A0A4S4BP53"/>
<keyword evidence="7" id="KW-1185">Reference proteome</keyword>
<dbReference type="InterPro" id="IPR054593">
    <property type="entry name" value="Beta-mannosidase-like_N2"/>
</dbReference>
<dbReference type="InterPro" id="IPR036156">
    <property type="entry name" value="Beta-gal/glucu_dom_sf"/>
</dbReference>
<organism evidence="6 7">
    <name type="scientific">Cohnella fermenti</name>
    <dbReference type="NCBI Taxonomy" id="2565925"/>
    <lineage>
        <taxon>Bacteria</taxon>
        <taxon>Bacillati</taxon>
        <taxon>Bacillota</taxon>
        <taxon>Bacilli</taxon>
        <taxon>Bacillales</taxon>
        <taxon>Paenibacillaceae</taxon>
        <taxon>Cohnella</taxon>
    </lineage>
</organism>
<dbReference type="Gene3D" id="3.20.20.80">
    <property type="entry name" value="Glycosidases"/>
    <property type="match status" value="1"/>
</dbReference>
<proteinExistence type="predicted"/>
<name>A0A4S4BP53_9BACL</name>
<dbReference type="PANTHER" id="PTHR43730:SF1">
    <property type="entry name" value="BETA-MANNOSIDASE"/>
    <property type="match status" value="1"/>
</dbReference>
<evidence type="ECO:0000313" key="7">
    <source>
        <dbReference type="Proteomes" id="UP000310636"/>
    </source>
</evidence>
<dbReference type="Pfam" id="PF22666">
    <property type="entry name" value="Glyco_hydro_2_N2"/>
    <property type="match status" value="1"/>
</dbReference>
<dbReference type="SUPFAM" id="SSF49785">
    <property type="entry name" value="Galactose-binding domain-like"/>
    <property type="match status" value="1"/>
</dbReference>
<dbReference type="EC" id="3.2.1.25" evidence="2"/>